<proteinExistence type="predicted"/>
<sequence length="226" mass="25884">MQTTINPNHKYIESVCSKCPGTHWGKSAKCRIHDMHIGKISSCQQWDDKEAEQWIDDDGQLALTNLEPVLELLHVAQDQLDGYYWMTQQIEKLRSKIQSGLGSNDDVAAGTAQYGIEATLPKARGRNSDPVFREARNNLQAWERLNRRVKRFEDKVKRVDAFAEKNNLSEKEQIVLEGIMDGQKMKDIAKEIGVSRTRAQELKNKVVNDLAWAIYDEEKKKEKALS</sequence>
<evidence type="ECO:0000313" key="2">
    <source>
        <dbReference type="Proteomes" id="UP000182836"/>
    </source>
</evidence>
<dbReference type="GeneID" id="42309153"/>
<dbReference type="AlphaFoldDB" id="A0A1G8WJD5"/>
<protein>
    <submittedName>
        <fullName evidence="1">Regulatory protein, luxR family</fullName>
    </submittedName>
</protein>
<dbReference type="RefSeq" id="WP_052811656.1">
    <property type="nucleotide sequence ID" value="NZ_BJOA01000092.1"/>
</dbReference>
<dbReference type="OrthoDB" id="8910390at2"/>
<evidence type="ECO:0000313" key="1">
    <source>
        <dbReference type="EMBL" id="SDJ77670.1"/>
    </source>
</evidence>
<dbReference type="InterPro" id="IPR013324">
    <property type="entry name" value="RNA_pol_sigma_r3/r4-like"/>
</dbReference>
<dbReference type="EMBL" id="FNED01000028">
    <property type="protein sequence ID" value="SDJ77670.1"/>
    <property type="molecule type" value="Genomic_DNA"/>
</dbReference>
<reference evidence="1 2" key="1">
    <citation type="submission" date="2016-10" db="EMBL/GenBank/DDBJ databases">
        <authorList>
            <person name="de Groot N.N."/>
        </authorList>
    </citation>
    <scope>NUCLEOTIDE SEQUENCE [LARGE SCALE GENOMIC DNA]</scope>
    <source>
        <strain evidence="1 2">DSM 2895</strain>
    </source>
</reference>
<accession>A0A1G8WJD5</accession>
<dbReference type="SUPFAM" id="SSF88659">
    <property type="entry name" value="Sigma3 and sigma4 domains of RNA polymerase sigma factors"/>
    <property type="match status" value="1"/>
</dbReference>
<dbReference type="Proteomes" id="UP000182836">
    <property type="component" value="Unassembled WGS sequence"/>
</dbReference>
<gene>
    <name evidence="1" type="ORF">SAMN04487909_12849</name>
</gene>
<organism evidence="1 2">
    <name type="scientific">Aneurinibacillus migulanus</name>
    <name type="common">Bacillus migulanus</name>
    <dbReference type="NCBI Taxonomy" id="47500"/>
    <lineage>
        <taxon>Bacteria</taxon>
        <taxon>Bacillati</taxon>
        <taxon>Bacillota</taxon>
        <taxon>Bacilli</taxon>
        <taxon>Bacillales</taxon>
        <taxon>Paenibacillaceae</taxon>
        <taxon>Aneurinibacillus group</taxon>
        <taxon>Aneurinibacillus</taxon>
    </lineage>
</organism>
<name>A0A1G8WJD5_ANEMI</name>